<dbReference type="SMART" id="SM00694">
    <property type="entry name" value="DysFC"/>
    <property type="match status" value="2"/>
</dbReference>
<reference evidence="3" key="1">
    <citation type="journal article" date="2006" name="Science">
        <title>Ancient noncoding elements conserved in the human genome.</title>
        <authorList>
            <person name="Venkatesh B."/>
            <person name="Kirkness E.F."/>
            <person name="Loh Y.H."/>
            <person name="Halpern A.L."/>
            <person name="Lee A.P."/>
            <person name="Johnson J."/>
            <person name="Dandona N."/>
            <person name="Viswanathan L.D."/>
            <person name="Tay A."/>
            <person name="Venter J.C."/>
            <person name="Strausberg R.L."/>
            <person name="Brenner S."/>
        </authorList>
    </citation>
    <scope>NUCLEOTIDE SEQUENCE [LARGE SCALE GENOMIC DNA]</scope>
</reference>
<dbReference type="Ensembl" id="ENSCMIT00000010454.1">
    <property type="protein sequence ID" value="ENSCMIP00000010185.1"/>
    <property type="gene ID" value="ENSCMIG00000005370.1"/>
</dbReference>
<accession>A0A4W3H4B5</accession>
<sequence>MGHWGTSGLFQHPPFSDAMGKIRLSKKDFHPLKGWQWDGKWTIDPERCLLFDPDAGHNEFMDEVFENEARSVEEEWGPAAEQYTDIKGRKHLSKEEMEMPAGWRYQEPWTTDINRAVDENGWEYGIIVPPDKQPKSWNPSEKMYHNHRRRRWVRSRVRTAEKSPAKKALDEINAEGWEYAPLFGWKFHVKQQKTDAYRRRRWRRIMIPEQPIGVESIFKLEGSVVRQ</sequence>
<dbReference type="STRING" id="7868.ENSCMIP00000010185"/>
<name>A0A4W3H4B5_CALMI</name>
<reference evidence="2" key="4">
    <citation type="submission" date="2025-08" db="UniProtKB">
        <authorList>
            <consortium name="Ensembl"/>
        </authorList>
    </citation>
    <scope>IDENTIFICATION</scope>
</reference>
<evidence type="ECO:0000259" key="1">
    <source>
        <dbReference type="SMART" id="SM00694"/>
    </source>
</evidence>
<reference evidence="3" key="2">
    <citation type="journal article" date="2007" name="PLoS Biol.">
        <title>Survey sequencing and comparative analysis of the elephant shark (Callorhinchus milii) genome.</title>
        <authorList>
            <person name="Venkatesh B."/>
            <person name="Kirkness E.F."/>
            <person name="Loh Y.H."/>
            <person name="Halpern A.L."/>
            <person name="Lee A.P."/>
            <person name="Johnson J."/>
            <person name="Dandona N."/>
            <person name="Viswanathan L.D."/>
            <person name="Tay A."/>
            <person name="Venter J.C."/>
            <person name="Strausberg R.L."/>
            <person name="Brenner S."/>
        </authorList>
    </citation>
    <scope>NUCLEOTIDE SEQUENCE [LARGE SCALE GENOMIC DNA]</scope>
</reference>
<evidence type="ECO:0000313" key="3">
    <source>
        <dbReference type="Proteomes" id="UP000314986"/>
    </source>
</evidence>
<keyword evidence="3" id="KW-1185">Reference proteome</keyword>
<dbReference type="GeneTree" id="ENSGT00940000156187"/>
<reference evidence="3" key="3">
    <citation type="journal article" date="2014" name="Nature">
        <title>Elephant shark genome provides unique insights into gnathostome evolution.</title>
        <authorList>
            <consortium name="International Elephant Shark Genome Sequencing Consortium"/>
            <person name="Venkatesh B."/>
            <person name="Lee A.P."/>
            <person name="Ravi V."/>
            <person name="Maurya A.K."/>
            <person name="Lian M.M."/>
            <person name="Swann J.B."/>
            <person name="Ohta Y."/>
            <person name="Flajnik M.F."/>
            <person name="Sutoh Y."/>
            <person name="Kasahara M."/>
            <person name="Hoon S."/>
            <person name="Gangu V."/>
            <person name="Roy S.W."/>
            <person name="Irimia M."/>
            <person name="Korzh V."/>
            <person name="Kondrychyn I."/>
            <person name="Lim Z.W."/>
            <person name="Tay B.H."/>
            <person name="Tohari S."/>
            <person name="Kong K.W."/>
            <person name="Ho S."/>
            <person name="Lorente-Galdos B."/>
            <person name="Quilez J."/>
            <person name="Marques-Bonet T."/>
            <person name="Raney B.J."/>
            <person name="Ingham P.W."/>
            <person name="Tay A."/>
            <person name="Hillier L.W."/>
            <person name="Minx P."/>
            <person name="Boehm T."/>
            <person name="Wilson R.K."/>
            <person name="Brenner S."/>
            <person name="Warren W.C."/>
        </authorList>
    </citation>
    <scope>NUCLEOTIDE SEQUENCE [LARGE SCALE GENOMIC DNA]</scope>
</reference>
<feature type="domain" description="Peroxin/Ferlin" evidence="1">
    <location>
        <begin position="121"/>
        <end position="159"/>
    </location>
</feature>
<dbReference type="Proteomes" id="UP000314986">
    <property type="component" value="Unassembled WGS sequence"/>
</dbReference>
<proteinExistence type="predicted"/>
<dbReference type="InterPro" id="IPR006614">
    <property type="entry name" value="Peroxin/Ferlin"/>
</dbReference>
<protein>
    <submittedName>
        <fullName evidence="2">Myoferlin-like</fullName>
    </submittedName>
</protein>
<reference evidence="2" key="5">
    <citation type="submission" date="2025-09" db="UniProtKB">
        <authorList>
            <consortium name="Ensembl"/>
        </authorList>
    </citation>
    <scope>IDENTIFICATION</scope>
</reference>
<feature type="domain" description="Peroxin/Ferlin" evidence="1">
    <location>
        <begin position="176"/>
        <end position="209"/>
    </location>
</feature>
<dbReference type="AlphaFoldDB" id="A0A4W3H4B5"/>
<dbReference type="InParanoid" id="A0A4W3H4B5"/>
<evidence type="ECO:0000313" key="2">
    <source>
        <dbReference type="Ensembl" id="ENSCMIP00000010185.1"/>
    </source>
</evidence>
<organism evidence="2 3">
    <name type="scientific">Callorhinchus milii</name>
    <name type="common">Ghost shark</name>
    <dbReference type="NCBI Taxonomy" id="7868"/>
    <lineage>
        <taxon>Eukaryota</taxon>
        <taxon>Metazoa</taxon>
        <taxon>Chordata</taxon>
        <taxon>Craniata</taxon>
        <taxon>Vertebrata</taxon>
        <taxon>Chondrichthyes</taxon>
        <taxon>Holocephali</taxon>
        <taxon>Chimaeriformes</taxon>
        <taxon>Callorhinchidae</taxon>
        <taxon>Callorhinchus</taxon>
    </lineage>
</organism>
<dbReference type="GO" id="GO:0016020">
    <property type="term" value="C:membrane"/>
    <property type="evidence" value="ECO:0007669"/>
    <property type="project" value="InterPro"/>
</dbReference>